<evidence type="ECO:0000313" key="2">
    <source>
        <dbReference type="EMBL" id="KIK50866.1"/>
    </source>
</evidence>
<keyword evidence="3" id="KW-1185">Reference proteome</keyword>
<evidence type="ECO:0000256" key="1">
    <source>
        <dbReference type="SAM" id="MobiDB-lite"/>
    </source>
</evidence>
<name>A0A0D0B9G2_9AGAR</name>
<organism evidence="2 3">
    <name type="scientific">Collybiopsis luxurians FD-317 M1</name>
    <dbReference type="NCBI Taxonomy" id="944289"/>
    <lineage>
        <taxon>Eukaryota</taxon>
        <taxon>Fungi</taxon>
        <taxon>Dikarya</taxon>
        <taxon>Basidiomycota</taxon>
        <taxon>Agaricomycotina</taxon>
        <taxon>Agaricomycetes</taxon>
        <taxon>Agaricomycetidae</taxon>
        <taxon>Agaricales</taxon>
        <taxon>Marasmiineae</taxon>
        <taxon>Omphalotaceae</taxon>
        <taxon>Collybiopsis</taxon>
        <taxon>Collybiopsis luxurians</taxon>
    </lineage>
</organism>
<gene>
    <name evidence="2" type="ORF">GYMLUDRAFT_417830</name>
</gene>
<evidence type="ECO:0000313" key="3">
    <source>
        <dbReference type="Proteomes" id="UP000053593"/>
    </source>
</evidence>
<reference evidence="2 3" key="1">
    <citation type="submission" date="2014-04" db="EMBL/GenBank/DDBJ databases">
        <title>Evolutionary Origins and Diversification of the Mycorrhizal Mutualists.</title>
        <authorList>
            <consortium name="DOE Joint Genome Institute"/>
            <consortium name="Mycorrhizal Genomics Consortium"/>
            <person name="Kohler A."/>
            <person name="Kuo A."/>
            <person name="Nagy L.G."/>
            <person name="Floudas D."/>
            <person name="Copeland A."/>
            <person name="Barry K.W."/>
            <person name="Cichocki N."/>
            <person name="Veneault-Fourrey C."/>
            <person name="LaButti K."/>
            <person name="Lindquist E.A."/>
            <person name="Lipzen A."/>
            <person name="Lundell T."/>
            <person name="Morin E."/>
            <person name="Murat C."/>
            <person name="Riley R."/>
            <person name="Ohm R."/>
            <person name="Sun H."/>
            <person name="Tunlid A."/>
            <person name="Henrissat B."/>
            <person name="Grigoriev I.V."/>
            <person name="Hibbett D.S."/>
            <person name="Martin F."/>
        </authorList>
    </citation>
    <scope>NUCLEOTIDE SEQUENCE [LARGE SCALE GENOMIC DNA]</scope>
    <source>
        <strain evidence="2 3">FD-317 M1</strain>
    </source>
</reference>
<dbReference type="Proteomes" id="UP000053593">
    <property type="component" value="Unassembled WGS sequence"/>
</dbReference>
<dbReference type="HOGENOM" id="CLU_2483584_0_0_1"/>
<proteinExistence type="predicted"/>
<sequence>MDLEVSGLSRSAYNNDQRESKIELVVRGVCLLLTVVTLNEHSSKTYLPGTSDASHLQPGLAAAHPTRPRLRLDTDDTEESSTFFFVG</sequence>
<dbReference type="EMBL" id="KN834881">
    <property type="protein sequence ID" value="KIK50866.1"/>
    <property type="molecule type" value="Genomic_DNA"/>
</dbReference>
<dbReference type="AlphaFoldDB" id="A0A0D0B9G2"/>
<feature type="region of interest" description="Disordered" evidence="1">
    <location>
        <begin position="48"/>
        <end position="75"/>
    </location>
</feature>
<accession>A0A0D0B9G2</accession>
<protein>
    <submittedName>
        <fullName evidence="2">Uncharacterized protein</fullName>
    </submittedName>
</protein>